<evidence type="ECO:0000313" key="2">
    <source>
        <dbReference type="EMBL" id="PYF75145.1"/>
    </source>
</evidence>
<accession>A0A318UM33</accession>
<dbReference type="CDD" id="cd03450">
    <property type="entry name" value="NodN"/>
    <property type="match status" value="1"/>
</dbReference>
<proteinExistence type="predicted"/>
<dbReference type="PANTHER" id="PTHR42993:SF1">
    <property type="entry name" value="MAOC-LIKE DEHYDRATASE DOMAIN-CONTAINING PROTEIN"/>
    <property type="match status" value="1"/>
</dbReference>
<dbReference type="Gene3D" id="3.10.129.10">
    <property type="entry name" value="Hotdog Thioesterase"/>
    <property type="match status" value="1"/>
</dbReference>
<dbReference type="Proteomes" id="UP000248198">
    <property type="component" value="Unassembled WGS sequence"/>
</dbReference>
<dbReference type="SUPFAM" id="SSF54637">
    <property type="entry name" value="Thioesterase/thiol ester dehydrase-isomerase"/>
    <property type="match status" value="1"/>
</dbReference>
<feature type="domain" description="MaoC-like" evidence="1">
    <location>
        <begin position="58"/>
        <end position="173"/>
    </location>
</feature>
<reference evidence="2 3" key="1">
    <citation type="submission" date="2018-06" db="EMBL/GenBank/DDBJ databases">
        <title>Genomic Encyclopedia of Archaeal and Bacterial Type Strains, Phase II (KMG-II): from individual species to whole genera.</title>
        <authorList>
            <person name="Goeker M."/>
        </authorList>
    </citation>
    <scope>NUCLEOTIDE SEQUENCE [LARGE SCALE GENOMIC DNA]</scope>
    <source>
        <strain evidence="2 3">DSM 27372</strain>
    </source>
</reference>
<name>A0A318UM33_9SPHI</name>
<dbReference type="AlphaFoldDB" id="A0A318UM33"/>
<dbReference type="InterPro" id="IPR039375">
    <property type="entry name" value="NodN-like"/>
</dbReference>
<dbReference type="EMBL" id="QKLU01000003">
    <property type="protein sequence ID" value="PYF75145.1"/>
    <property type="molecule type" value="Genomic_DNA"/>
</dbReference>
<dbReference type="PANTHER" id="PTHR42993">
    <property type="entry name" value="MAOC-LIKE DEHYDRATASE DOMAIN-CONTAINING PROTEIN"/>
    <property type="match status" value="1"/>
</dbReference>
<dbReference type="InterPro" id="IPR002539">
    <property type="entry name" value="MaoC-like_dom"/>
</dbReference>
<sequence>MNLTAKLLIIITLRNLSLIFIKYTVYSYTEEGEAAARFYFFTRQNVYMLIINNFEEYQSHLGKELGVSNWHKIDQEQINKFADATLDHQWIHTDQQKAAVESPFKTTIAHGYLTLSLIPYLWKQIANVCNIKMEINYGIERFKFSQPVLVNDEVQLKAKLTSIANLRGVTKVVIEATLAIKGQQKPAYSGDVVFLYHFI</sequence>
<gene>
    <name evidence="2" type="ORF">B0O44_103594</name>
</gene>
<dbReference type="Pfam" id="PF01575">
    <property type="entry name" value="MaoC_dehydratas"/>
    <property type="match status" value="1"/>
</dbReference>
<dbReference type="InterPro" id="IPR029069">
    <property type="entry name" value="HotDog_dom_sf"/>
</dbReference>
<comment type="caution">
    <text evidence="2">The sequence shown here is derived from an EMBL/GenBank/DDBJ whole genome shotgun (WGS) entry which is preliminary data.</text>
</comment>
<keyword evidence="3" id="KW-1185">Reference proteome</keyword>
<organism evidence="2 3">
    <name type="scientific">Pedobacter nutrimenti</name>
    <dbReference type="NCBI Taxonomy" id="1241337"/>
    <lineage>
        <taxon>Bacteria</taxon>
        <taxon>Pseudomonadati</taxon>
        <taxon>Bacteroidota</taxon>
        <taxon>Sphingobacteriia</taxon>
        <taxon>Sphingobacteriales</taxon>
        <taxon>Sphingobacteriaceae</taxon>
        <taxon>Pedobacter</taxon>
    </lineage>
</organism>
<evidence type="ECO:0000313" key="3">
    <source>
        <dbReference type="Proteomes" id="UP000248198"/>
    </source>
</evidence>
<evidence type="ECO:0000259" key="1">
    <source>
        <dbReference type="Pfam" id="PF01575"/>
    </source>
</evidence>
<protein>
    <submittedName>
        <fullName evidence="2">Acyl dehydratase</fullName>
    </submittedName>
</protein>